<proteinExistence type="predicted"/>
<dbReference type="EMBL" id="HBGS01002419">
    <property type="protein sequence ID" value="CAD9371573.1"/>
    <property type="molecule type" value="Transcribed_RNA"/>
</dbReference>
<dbReference type="AlphaFoldDB" id="A0A7S2AM09"/>
<evidence type="ECO:0000313" key="1">
    <source>
        <dbReference type="EMBL" id="CAD9371573.1"/>
    </source>
</evidence>
<sequence length="122" mass="13278">MMSLLGPLFWSGGAMRGNCEIGAHEGIVLGGGDKTLDALLHLINYDVTFWKSGDVIVQGQADMVNAGTVEMQDPHSFSGSLVYVSEERYCDGDFHSCDDPLRIHQWEDNDASLHPNHIGSTA</sequence>
<protein>
    <submittedName>
        <fullName evidence="1">Uncharacterized protein</fullName>
    </submittedName>
</protein>
<name>A0A7S2AM09_9STRA</name>
<reference evidence="1" key="1">
    <citation type="submission" date="2021-01" db="EMBL/GenBank/DDBJ databases">
        <authorList>
            <person name="Corre E."/>
            <person name="Pelletier E."/>
            <person name="Niang G."/>
            <person name="Scheremetjew M."/>
            <person name="Finn R."/>
            <person name="Kale V."/>
            <person name="Holt S."/>
            <person name="Cochrane G."/>
            <person name="Meng A."/>
            <person name="Brown T."/>
            <person name="Cohen L."/>
        </authorList>
    </citation>
    <scope>NUCLEOTIDE SEQUENCE</scope>
    <source>
        <strain evidence="1">CCMP1381</strain>
    </source>
</reference>
<accession>A0A7S2AM09</accession>
<organism evidence="1">
    <name type="scientific">Octactis speculum</name>
    <dbReference type="NCBI Taxonomy" id="3111310"/>
    <lineage>
        <taxon>Eukaryota</taxon>
        <taxon>Sar</taxon>
        <taxon>Stramenopiles</taxon>
        <taxon>Ochrophyta</taxon>
        <taxon>Dictyochophyceae</taxon>
        <taxon>Dictyochales</taxon>
        <taxon>Dictyochaceae</taxon>
        <taxon>Octactis</taxon>
    </lineage>
</organism>
<gene>
    <name evidence="1" type="ORF">DSPE1174_LOCUS1263</name>
</gene>